<dbReference type="EMBL" id="JAAPAO010000355">
    <property type="protein sequence ID" value="KAF4662143.1"/>
    <property type="molecule type" value="Genomic_DNA"/>
</dbReference>
<feature type="compositionally biased region" description="Low complexity" evidence="2">
    <location>
        <begin position="64"/>
        <end position="78"/>
    </location>
</feature>
<accession>A0A7J6LSD9</accession>
<proteinExistence type="predicted"/>
<organism evidence="3 4">
    <name type="scientific">Perkinsus chesapeaki</name>
    <name type="common">Clam parasite</name>
    <name type="synonym">Perkinsus andrewsi</name>
    <dbReference type="NCBI Taxonomy" id="330153"/>
    <lineage>
        <taxon>Eukaryota</taxon>
        <taxon>Sar</taxon>
        <taxon>Alveolata</taxon>
        <taxon>Perkinsozoa</taxon>
        <taxon>Perkinsea</taxon>
        <taxon>Perkinsida</taxon>
        <taxon>Perkinsidae</taxon>
        <taxon>Perkinsus</taxon>
    </lineage>
</organism>
<reference evidence="3 4" key="1">
    <citation type="submission" date="2020-04" db="EMBL/GenBank/DDBJ databases">
        <title>Perkinsus chesapeaki whole genome sequence.</title>
        <authorList>
            <person name="Bogema D.R."/>
        </authorList>
    </citation>
    <scope>NUCLEOTIDE SEQUENCE [LARGE SCALE GENOMIC DNA]</scope>
    <source>
        <strain evidence="3">ATCC PRA-425</strain>
    </source>
</reference>
<protein>
    <submittedName>
        <fullName evidence="3">Uncharacterized protein</fullName>
    </submittedName>
</protein>
<feature type="region of interest" description="Disordered" evidence="2">
    <location>
        <begin position="46"/>
        <end position="109"/>
    </location>
</feature>
<evidence type="ECO:0000256" key="2">
    <source>
        <dbReference type="SAM" id="MobiDB-lite"/>
    </source>
</evidence>
<dbReference type="Proteomes" id="UP000591131">
    <property type="component" value="Unassembled WGS sequence"/>
</dbReference>
<name>A0A7J6LSD9_PERCH</name>
<evidence type="ECO:0000256" key="1">
    <source>
        <dbReference type="SAM" id="Coils"/>
    </source>
</evidence>
<feature type="compositionally biased region" description="Polar residues" evidence="2">
    <location>
        <begin position="50"/>
        <end position="59"/>
    </location>
</feature>
<evidence type="ECO:0000313" key="4">
    <source>
        <dbReference type="Proteomes" id="UP000591131"/>
    </source>
</evidence>
<sequence length="247" mass="27316">MPQQQWSMEESLCLLSIIEEGGDWIKSVGGNLVMADPANWNVVAEKIPNATDSHSGSTPKSEDSGSSGNSNGSVNGGNDDMSLDNSPEIPDIRGEGERSSGSNSSLPEKSLVELDVPSVTPSIECGLIRAGYKLQSSCPPPAVRPLDALREKRAREDSEEHECRMKLLRKQSELCNLEIELVRQKIEAHSKAEEKVSELHQLKRTVAEWKRKLLEHETAERTLRVRHAEEEHKLRIAALQPQPTGLQ</sequence>
<feature type="coiled-coil region" evidence="1">
    <location>
        <begin position="151"/>
        <end position="219"/>
    </location>
</feature>
<comment type="caution">
    <text evidence="3">The sequence shown here is derived from an EMBL/GenBank/DDBJ whole genome shotgun (WGS) entry which is preliminary data.</text>
</comment>
<keyword evidence="1" id="KW-0175">Coiled coil</keyword>
<dbReference type="AlphaFoldDB" id="A0A7J6LSD9"/>
<evidence type="ECO:0000313" key="3">
    <source>
        <dbReference type="EMBL" id="KAF4662143.1"/>
    </source>
</evidence>
<keyword evidence="4" id="KW-1185">Reference proteome</keyword>
<gene>
    <name evidence="3" type="ORF">FOL47_006388</name>
</gene>